<proteinExistence type="predicted"/>
<comment type="caution">
    <text evidence="3">The sequence shown here is derived from an EMBL/GenBank/DDBJ whole genome shotgun (WGS) entry which is preliminary data.</text>
</comment>
<reference evidence="3" key="1">
    <citation type="journal article" date="2022" name="Int. J. Mol. Sci.">
        <title>Draft Genome of Tanacetum Coccineum: Genomic Comparison of Closely Related Tanacetum-Family Plants.</title>
        <authorList>
            <person name="Yamashiro T."/>
            <person name="Shiraishi A."/>
            <person name="Nakayama K."/>
            <person name="Satake H."/>
        </authorList>
    </citation>
    <scope>NUCLEOTIDE SEQUENCE</scope>
</reference>
<feature type="compositionally biased region" description="Polar residues" evidence="2">
    <location>
        <begin position="293"/>
        <end position="311"/>
    </location>
</feature>
<protein>
    <submittedName>
        <fullName evidence="3">Uncharacterized protein</fullName>
    </submittedName>
</protein>
<keyword evidence="1" id="KW-0175">Coiled coil</keyword>
<gene>
    <name evidence="3" type="ORF">Tco_0938997</name>
</gene>
<feature type="coiled-coil region" evidence="1">
    <location>
        <begin position="218"/>
        <end position="276"/>
    </location>
</feature>
<sequence length="476" mass="53951">MYGTIPTPIPTNSGNTGNNNKGPLETRDTKIAALRLKFNAFKALEGENLPKKWLSMNQTKRANNSIKNDSLTTLFCKYNYEEELINQIYEFETKRFTIQSFTSKAFISNTYTHDNDSDVEEDTRSSSEFLAYLNVEFHDRALLANQKRFYKRSGRNKSDTGLVLESFDWVEESLSSKDEGVTRVKEFMTIAEDEPAVGKNDAISDYTKVDLYYVEDQMKNLLNKFNSLKQELSSCKYELIDLKYTKVQNLTLQHEIARLNVDNESLQDKVSDLKKETISSKDVVFTKGENSASETSLNVTSDTESVSDNQQPLPPSPKLLGAELIGTSKDVISSADLTQTSTYLVEKAFKVFNIRRQEMEETFHVTFNEADEVITQTSTKGDDNNFNENKSFPDDEFLVPIKTPTQCKGDDDSLPYVPSFDPLSTKNITIPDIVTSTTHNINPFDKSPNLSVADDHHVHNEPGDFEPYKIMSMISL</sequence>
<accession>A0ABQ5DJE8</accession>
<keyword evidence="4" id="KW-1185">Reference proteome</keyword>
<evidence type="ECO:0000313" key="4">
    <source>
        <dbReference type="Proteomes" id="UP001151760"/>
    </source>
</evidence>
<organism evidence="3 4">
    <name type="scientific">Tanacetum coccineum</name>
    <dbReference type="NCBI Taxonomy" id="301880"/>
    <lineage>
        <taxon>Eukaryota</taxon>
        <taxon>Viridiplantae</taxon>
        <taxon>Streptophyta</taxon>
        <taxon>Embryophyta</taxon>
        <taxon>Tracheophyta</taxon>
        <taxon>Spermatophyta</taxon>
        <taxon>Magnoliopsida</taxon>
        <taxon>eudicotyledons</taxon>
        <taxon>Gunneridae</taxon>
        <taxon>Pentapetalae</taxon>
        <taxon>asterids</taxon>
        <taxon>campanulids</taxon>
        <taxon>Asterales</taxon>
        <taxon>Asteraceae</taxon>
        <taxon>Asteroideae</taxon>
        <taxon>Anthemideae</taxon>
        <taxon>Anthemidinae</taxon>
        <taxon>Tanacetum</taxon>
    </lineage>
</organism>
<dbReference type="Proteomes" id="UP001151760">
    <property type="component" value="Unassembled WGS sequence"/>
</dbReference>
<evidence type="ECO:0000313" key="3">
    <source>
        <dbReference type="EMBL" id="GJT39132.1"/>
    </source>
</evidence>
<feature type="region of interest" description="Disordered" evidence="2">
    <location>
        <begin position="1"/>
        <end position="24"/>
    </location>
</feature>
<evidence type="ECO:0000256" key="2">
    <source>
        <dbReference type="SAM" id="MobiDB-lite"/>
    </source>
</evidence>
<evidence type="ECO:0000256" key="1">
    <source>
        <dbReference type="SAM" id="Coils"/>
    </source>
</evidence>
<dbReference type="EMBL" id="BQNB010015361">
    <property type="protein sequence ID" value="GJT39132.1"/>
    <property type="molecule type" value="Genomic_DNA"/>
</dbReference>
<name>A0ABQ5DJE8_9ASTR</name>
<feature type="compositionally biased region" description="Low complexity" evidence="2">
    <location>
        <begin position="1"/>
        <end position="23"/>
    </location>
</feature>
<reference evidence="3" key="2">
    <citation type="submission" date="2022-01" db="EMBL/GenBank/DDBJ databases">
        <authorList>
            <person name="Yamashiro T."/>
            <person name="Shiraishi A."/>
            <person name="Satake H."/>
            <person name="Nakayama K."/>
        </authorList>
    </citation>
    <scope>NUCLEOTIDE SEQUENCE</scope>
</reference>
<feature type="region of interest" description="Disordered" evidence="2">
    <location>
        <begin position="293"/>
        <end position="315"/>
    </location>
</feature>